<dbReference type="AlphaFoldDB" id="A0AAW7YYQ6"/>
<dbReference type="Gene3D" id="1.10.10.10">
    <property type="entry name" value="Winged helix-like DNA-binding domain superfamily/Winged helix DNA-binding domain"/>
    <property type="match status" value="1"/>
</dbReference>
<evidence type="ECO:0000256" key="2">
    <source>
        <dbReference type="ARBA" id="ARBA00023015"/>
    </source>
</evidence>
<dbReference type="Pfam" id="PF04542">
    <property type="entry name" value="Sigma70_r2"/>
    <property type="match status" value="1"/>
</dbReference>
<dbReference type="InterPro" id="IPR036388">
    <property type="entry name" value="WH-like_DNA-bd_sf"/>
</dbReference>
<evidence type="ECO:0000256" key="4">
    <source>
        <dbReference type="ARBA" id="ARBA00023163"/>
    </source>
</evidence>
<dbReference type="SUPFAM" id="SSF88659">
    <property type="entry name" value="Sigma3 and sigma4 domains of RNA polymerase sigma factors"/>
    <property type="match status" value="1"/>
</dbReference>
<dbReference type="GeneID" id="83259956"/>
<dbReference type="InterPro" id="IPR007627">
    <property type="entry name" value="RNA_pol_sigma70_r2"/>
</dbReference>
<evidence type="ECO:0000313" key="9">
    <source>
        <dbReference type="Proteomes" id="UP000056750"/>
    </source>
</evidence>
<dbReference type="EMBL" id="CP013926">
    <property type="protein sequence ID" value="AMJ76017.1"/>
    <property type="molecule type" value="Genomic_DNA"/>
</dbReference>
<dbReference type="PANTHER" id="PTHR43133:SF25">
    <property type="entry name" value="RNA POLYMERASE SIGMA FACTOR RFAY-RELATED"/>
    <property type="match status" value="1"/>
</dbReference>
<dbReference type="Pfam" id="PF08281">
    <property type="entry name" value="Sigma70_r4_2"/>
    <property type="match status" value="1"/>
</dbReference>
<evidence type="ECO:0000259" key="5">
    <source>
        <dbReference type="Pfam" id="PF04542"/>
    </source>
</evidence>
<dbReference type="CDD" id="cd06171">
    <property type="entry name" value="Sigma70_r4"/>
    <property type="match status" value="1"/>
</dbReference>
<dbReference type="Gene3D" id="1.10.1740.10">
    <property type="match status" value="1"/>
</dbReference>
<sequence>MKEEVSELVPSLRKFAFSLTGNIHDADDLLQNTIEKLLTKPLPQDATLMAWAFRVCRNLWIDEYRAQKVRASAAVNPELQAQDEAHLDEALSGGITLKQVSKAMGELPPEQRETLSLIAIQGMSYSDASEVLEVPAGTIMSRLARARSKLSNVLNPQQEVVL</sequence>
<evidence type="ECO:0000313" key="10">
    <source>
        <dbReference type="Proteomes" id="UP001170717"/>
    </source>
</evidence>
<dbReference type="InterPro" id="IPR013325">
    <property type="entry name" value="RNA_pol_sigma_r2"/>
</dbReference>
<accession>A0AAW7YYQ6</accession>
<dbReference type="GO" id="GO:0006352">
    <property type="term" value="P:DNA-templated transcription initiation"/>
    <property type="evidence" value="ECO:0007669"/>
    <property type="project" value="InterPro"/>
</dbReference>
<protein>
    <submittedName>
        <fullName evidence="8">RNA polymerase sigma factor</fullName>
    </submittedName>
    <submittedName>
        <fullName evidence="7">RNA polymerase subunit sigma-70</fullName>
    </submittedName>
</protein>
<gene>
    <name evidence="7" type="ORF">AVL57_19850</name>
    <name evidence="8" type="ORF">Q4527_05780</name>
</gene>
<dbReference type="EMBL" id="JAUOQI010000003">
    <property type="protein sequence ID" value="MDO6576892.1"/>
    <property type="molecule type" value="Genomic_DNA"/>
</dbReference>
<reference evidence="8" key="2">
    <citation type="submission" date="2023-07" db="EMBL/GenBank/DDBJ databases">
        <title>Genome content predicts the carbon catabolic preferences of heterotrophic bacteria.</title>
        <authorList>
            <person name="Gralka M."/>
        </authorList>
    </citation>
    <scope>NUCLEOTIDE SEQUENCE</scope>
    <source>
        <strain evidence="8">F2M12</strain>
    </source>
</reference>
<evidence type="ECO:0000313" key="8">
    <source>
        <dbReference type="EMBL" id="MDO6576892.1"/>
    </source>
</evidence>
<dbReference type="KEGG" id="asq:AVL57_19850"/>
<keyword evidence="3" id="KW-0731">Sigma factor</keyword>
<dbReference type="GO" id="GO:0003677">
    <property type="term" value="F:DNA binding"/>
    <property type="evidence" value="ECO:0007669"/>
    <property type="project" value="InterPro"/>
</dbReference>
<dbReference type="SUPFAM" id="SSF88946">
    <property type="entry name" value="Sigma2 domain of RNA polymerase sigma factors"/>
    <property type="match status" value="1"/>
</dbReference>
<evidence type="ECO:0000313" key="7">
    <source>
        <dbReference type="EMBL" id="AMJ76017.1"/>
    </source>
</evidence>
<dbReference type="RefSeq" id="WP_057795447.1">
    <property type="nucleotide sequence ID" value="NZ_CAXIBE010000011.1"/>
</dbReference>
<evidence type="ECO:0000259" key="6">
    <source>
        <dbReference type="Pfam" id="PF08281"/>
    </source>
</evidence>
<dbReference type="GO" id="GO:0016987">
    <property type="term" value="F:sigma factor activity"/>
    <property type="evidence" value="ECO:0007669"/>
    <property type="project" value="UniProtKB-KW"/>
</dbReference>
<reference evidence="7 9" key="1">
    <citation type="submission" date="2015-12" db="EMBL/GenBank/DDBJ databases">
        <title>Intraspecies pangenome expansion in the marine bacterium Alteromonas.</title>
        <authorList>
            <person name="Lopez-Perez M."/>
            <person name="Rodriguez-Valera F."/>
        </authorList>
    </citation>
    <scope>NUCLEOTIDE SEQUENCE [LARGE SCALE GENOMIC DNA]</scope>
    <source>
        <strain evidence="7 9">LMG 21861</strain>
    </source>
</reference>
<dbReference type="NCBIfam" id="TIGR02937">
    <property type="entry name" value="sigma70-ECF"/>
    <property type="match status" value="1"/>
</dbReference>
<dbReference type="Proteomes" id="UP000056750">
    <property type="component" value="Chromosome"/>
</dbReference>
<dbReference type="PANTHER" id="PTHR43133">
    <property type="entry name" value="RNA POLYMERASE ECF-TYPE SIGMA FACTO"/>
    <property type="match status" value="1"/>
</dbReference>
<keyword evidence="2" id="KW-0805">Transcription regulation</keyword>
<name>A0AAW7YYQ6_9ALTE</name>
<keyword evidence="4" id="KW-0804">Transcription</keyword>
<dbReference type="InterPro" id="IPR013324">
    <property type="entry name" value="RNA_pol_sigma_r3/r4-like"/>
</dbReference>
<dbReference type="InterPro" id="IPR013249">
    <property type="entry name" value="RNA_pol_sigma70_r4_t2"/>
</dbReference>
<evidence type="ECO:0000256" key="1">
    <source>
        <dbReference type="ARBA" id="ARBA00010641"/>
    </source>
</evidence>
<dbReference type="InterPro" id="IPR014284">
    <property type="entry name" value="RNA_pol_sigma-70_dom"/>
</dbReference>
<evidence type="ECO:0000256" key="3">
    <source>
        <dbReference type="ARBA" id="ARBA00023082"/>
    </source>
</evidence>
<dbReference type="Proteomes" id="UP001170717">
    <property type="component" value="Unassembled WGS sequence"/>
</dbReference>
<organism evidence="8 10">
    <name type="scientific">Alteromonas stellipolaris</name>
    <dbReference type="NCBI Taxonomy" id="233316"/>
    <lineage>
        <taxon>Bacteria</taxon>
        <taxon>Pseudomonadati</taxon>
        <taxon>Pseudomonadota</taxon>
        <taxon>Gammaproteobacteria</taxon>
        <taxon>Alteromonadales</taxon>
        <taxon>Alteromonadaceae</taxon>
        <taxon>Alteromonas/Salinimonas group</taxon>
        <taxon>Alteromonas</taxon>
    </lineage>
</organism>
<proteinExistence type="inferred from homology"/>
<feature type="domain" description="RNA polymerase sigma-70 region 2" evidence="5">
    <location>
        <begin position="6"/>
        <end position="68"/>
    </location>
</feature>
<keyword evidence="9" id="KW-1185">Reference proteome</keyword>
<dbReference type="InterPro" id="IPR039425">
    <property type="entry name" value="RNA_pol_sigma-70-like"/>
</dbReference>
<feature type="domain" description="RNA polymerase sigma factor 70 region 4 type 2" evidence="6">
    <location>
        <begin position="99"/>
        <end position="150"/>
    </location>
</feature>
<comment type="similarity">
    <text evidence="1">Belongs to the sigma-70 factor family. ECF subfamily.</text>
</comment>